<feature type="compositionally biased region" description="Basic and acidic residues" evidence="1">
    <location>
        <begin position="486"/>
        <end position="517"/>
    </location>
</feature>
<feature type="transmembrane region" description="Helical" evidence="2">
    <location>
        <begin position="2377"/>
        <end position="2396"/>
    </location>
</feature>
<dbReference type="Proteomes" id="UP000597762">
    <property type="component" value="Unassembled WGS sequence"/>
</dbReference>
<feature type="transmembrane region" description="Helical" evidence="2">
    <location>
        <begin position="2470"/>
        <end position="2490"/>
    </location>
</feature>
<dbReference type="PANTHER" id="PTHR14918">
    <property type="entry name" value="KICSTOR COMPLEX PROTEIN SZT2"/>
    <property type="match status" value="1"/>
</dbReference>
<dbReference type="PANTHER" id="PTHR14918:SF3">
    <property type="entry name" value="KICSTOR COMPLEX PROTEIN SZT2"/>
    <property type="match status" value="1"/>
</dbReference>
<evidence type="ECO:0000256" key="2">
    <source>
        <dbReference type="SAM" id="Phobius"/>
    </source>
</evidence>
<sequence length="2551" mass="289165">MGHFYDIDYEAISCLTTFEQLIHLCQCRPDNAYHAQSQQLHQQHRQHLPSCLPGINKFSSTEKCTPDMENCPHLDNNVTTIPFPYNLMGILPRCQQAEMLFSGYTVNRSIYSGDNWKIPNSVLFEIFLEKLKTSHGQEIWLSSEECQKFTDLLLSRKNEQTMSASSLIADNRPVNEETGIKTETSSKSPGIPLDTPQSENTLDDILFSTDTSQSVGPTKWRCFIQDINSSHMFLTFVPASFEDLRTLKPGIHTATLHDNLEIVAVNEWNPSVQKTKPQVYEEIITGPSPVDEKSVLEFVSNPSKSSSSSSRNQENSATDPNQNSSSQQVVTPSLTPHSIPTSPGICNVSPSFTQQNFKPCSNLPSPQPNSFPATNGILPSPGLQAEASSPNQPHCVSTSAQSITEASSSNLPPDIENDNSLFQEKEYFILPVYIYDCSLSKIIDSLVHKGAFTLPPDIVEDHTIGDNLFHEYDLGVGKSQTPNNLDIHDDSSEGGRHSTASLDRRSNDSISDHPGDFKKHREKVTDVFSSSYVIGIFRNLSDEHYVDKMDIDTAIDICEESPPLEINIVQFLHASCGHLRHVCSKQKKYDEEGATSYFCDDSPRKSAVRFSDRNESYYDSPHLFTEPNISDSKSFQLPSIKVPIPLSPMDEGRTCEYVSELHQIISHKFADTMSTWFKPVPSCPDYYFFCPDPVTVNNNVPGRTGDMSEEQIGTTNESISHSCTTAEDTDIVLDLSGPELNTANKFPVLTTIDPSNSDSDDHSMSSSGVESSDADDPCHPLFISFICTLKQNTDHHNIVVGTIPTCLAEITGHLMDKLSELDLGNLQVTFDLYCLTLPLEMDHLPKKFPFIGFADADDDDSSPDGFQKRDPFSFLPKYQHDAIMDCKQEIEWLMRDEIVCALRYVYPIKEDKLQMVTEHVQESFQLGKTSCYIEEVTPQFVFGSDQSLSRFLDELQRVNIKDYRFKKEGSFFYLVLTRAMAAHFLALSSAVCSLDDTNQTPEKTTKKSTPDDSRGKLAVPQKILSRCISDSCQDWRDSSGKSGLDGREAADVSIQLTNEEGLKEVCPLSPERVAIFDAEGCRKVQHHTIASSDKYLSTMAPVSVSSTPAVAAAAVVPSGASGMTVKHLTSSPMAHLTCRARHSSAPTAAQKNVTGASSQPSTMPATPSWISSRGSFTEEAGYDGDSSDGDYNNDDGAFFNETGGQRSSMPNFWLVMRVEPKKVTLYYHVRGQKDSSINQRGKQLLKDVSDVIMDTCKKVNQLFLLQDLFTMRMCNVLLVPEADEDICWTKDRYTVPTGMQALRSVLSKLSVNNRKNMFVMKDGLGNYFYVRLDECKISSTSLAEDVTNGRQDFDSYPDCSTISPISTPKRDDDDDEESSKSLRDVDTLSISSMGSYVSKRSEDYIKVSMHGITPAGDEMTEDLRKMLQNKLDDTVLDIISVMLDRNPKCKLNFEDVRFIQRHKEAPKDTIYVTIPNGSLQQLFPLCYYLKQNLLQFVHVPNYVDNHPTKHFIDYASSEPQELKENQVFLYHRPSSSGGKGIACIAMAFVDSRDQEVKFIGCQKPPSLPYDEMVPPEEYPTLIETYLLEELPPHTSKPGLARFIRFRIWERGNVDLPSLKKKLVTSVKHALCDVFADSLWNISTTTTDGSSGGQQHKNSELRNMLLQYESGEKGFLHSVFWTSLPRWFDFCHTLGVPAVNKMELELQARFSVDFLLRELPTQFANITRDINLKVFKLSKLGNLDTSFDVDWDNKVSPGKQQQFVVVGRNVEQWSSCVDHYDGRDCPDDSPSSHTSRVSHRELRFSPYLPSGSSTNLENSPTDKYHTLFVPRQHLLLLLINDKTMTFYSYNVAGDMTSGFKKLLRNMVHWQNARAHVLDCVVVQKMGLYHHQPFGESLPIKQQNPFTQSNMDIDMLVMKTYLPKDVTKRNNSMISAGMPYCPQMMGILRPFDEIYRNLKPAQPLHHSPYNNKYDVVLRHGQQAQEIRNNYRKDMDKVLKLRELHSMWFSKNFASISEDIIHLLKQSSRLLHYCATPLLFSPAWRREVLKRVPSKKPEPTPSPVIQEKTDVKVRSRHSSGASIASLLSKRHDSSQEGKKKDRHSQDCTDSPQQRPASLDSPQEEEDWHREIRKKFLQQYMQHLQSLGFVQIQTRPASPKRINGRGNLRKLASEGGRTVRDECDQGKKEVYDMQKTLSGGMILVELNFCDQHYYVKLYGYDCSRMGANVNSQNRFFSLFLKFFSLLLSSFYLFLLSLSFFLFTFSFFSSFLSFVFHLFFPFVFFLFLFFSFLLHFSGLDKKVFFFCMKRYFFFSFLLSLPFPLSFLSLFLSPFLSPFSTLLFSLPFPLSFSLSLFLLFLSLSNILFLSPFSLNRNPFHSPFLSPFSTLLFSLPFLFSLHLSKFPLYFSLGFNVLFFLPFPLFFLPFPLCFLPFPLLSLSFPFSLLSLSFPFSLLSLSFPFSLLSLSFPFSLPSLSFLILSLSLLSLFLSFLSPFSLFSYPFSLPSLSFLILSLFFFLLFFFLFLSFFPCLIKRHFVFFLLNLFVSFLHPQPLCLM</sequence>
<protein>
    <submittedName>
        <fullName evidence="3">SZT2</fullName>
    </submittedName>
</protein>
<feature type="transmembrane region" description="Helical" evidence="2">
    <location>
        <begin position="2346"/>
        <end position="2365"/>
    </location>
</feature>
<feature type="region of interest" description="Disordered" evidence="1">
    <location>
        <begin position="1354"/>
        <end position="1384"/>
    </location>
</feature>
<keyword evidence="2" id="KW-1133">Transmembrane helix</keyword>
<keyword evidence="2" id="KW-0472">Membrane</keyword>
<feature type="compositionally biased region" description="Polar residues" evidence="1">
    <location>
        <begin position="317"/>
        <end position="341"/>
    </location>
</feature>
<feature type="region of interest" description="Disordered" evidence="1">
    <location>
        <begin position="2049"/>
        <end position="2124"/>
    </location>
</feature>
<comment type="caution">
    <text evidence="3">The sequence shown here is derived from an EMBL/GenBank/DDBJ whole genome shotgun (WGS) entry which is preliminary data.</text>
</comment>
<feature type="transmembrane region" description="Helical" evidence="2">
    <location>
        <begin position="2530"/>
        <end position="2550"/>
    </location>
</feature>
<keyword evidence="2" id="KW-0812">Transmembrane</keyword>
<feature type="compositionally biased region" description="Polar residues" evidence="1">
    <location>
        <begin position="1144"/>
        <end position="1175"/>
    </location>
</feature>
<keyword evidence="4" id="KW-1185">Reference proteome</keyword>
<evidence type="ECO:0000256" key="1">
    <source>
        <dbReference type="SAM" id="MobiDB-lite"/>
    </source>
</evidence>
<proteinExistence type="predicted"/>
<feature type="compositionally biased region" description="Polar residues" evidence="1">
    <location>
        <begin position="348"/>
        <end position="373"/>
    </location>
</feature>
<dbReference type="OrthoDB" id="43547at2759"/>
<dbReference type="GO" id="GO:0005777">
    <property type="term" value="C:peroxisome"/>
    <property type="evidence" value="ECO:0007669"/>
    <property type="project" value="InterPro"/>
</dbReference>
<feature type="region of interest" description="Disordered" evidence="1">
    <location>
        <begin position="480"/>
        <end position="517"/>
    </location>
</feature>
<organism evidence="3 4">
    <name type="scientific">Acanthosepion pharaonis</name>
    <name type="common">Pharaoh cuttlefish</name>
    <name type="synonym">Sepia pharaonis</name>
    <dbReference type="NCBI Taxonomy" id="158019"/>
    <lineage>
        <taxon>Eukaryota</taxon>
        <taxon>Metazoa</taxon>
        <taxon>Spiralia</taxon>
        <taxon>Lophotrochozoa</taxon>
        <taxon>Mollusca</taxon>
        <taxon>Cephalopoda</taxon>
        <taxon>Coleoidea</taxon>
        <taxon>Decapodiformes</taxon>
        <taxon>Sepiida</taxon>
        <taxon>Sepiina</taxon>
        <taxon>Sepiidae</taxon>
        <taxon>Acanthosepion</taxon>
    </lineage>
</organism>
<feature type="transmembrane region" description="Helical" evidence="2">
    <location>
        <begin position="2438"/>
        <end position="2458"/>
    </location>
</feature>
<feature type="compositionally biased region" description="Polar residues" evidence="1">
    <location>
        <begin position="386"/>
        <end position="411"/>
    </location>
</feature>
<feature type="region of interest" description="Disordered" evidence="1">
    <location>
        <begin position="299"/>
        <end position="417"/>
    </location>
</feature>
<feature type="region of interest" description="Disordered" evidence="1">
    <location>
        <begin position="1144"/>
        <end position="1187"/>
    </location>
</feature>
<feature type="compositionally biased region" description="Basic and acidic residues" evidence="1">
    <location>
        <begin position="2086"/>
        <end position="2103"/>
    </location>
</feature>
<dbReference type="InterPro" id="IPR033228">
    <property type="entry name" value="SZT2"/>
</dbReference>
<evidence type="ECO:0000313" key="3">
    <source>
        <dbReference type="EMBL" id="CAE1264634.1"/>
    </source>
</evidence>
<feature type="region of interest" description="Disordered" evidence="1">
    <location>
        <begin position="751"/>
        <end position="775"/>
    </location>
</feature>
<feature type="transmembrane region" description="Helical" evidence="2">
    <location>
        <begin position="2238"/>
        <end position="2263"/>
    </location>
</feature>
<feature type="transmembrane region" description="Helical" evidence="2">
    <location>
        <begin position="2269"/>
        <end position="2294"/>
    </location>
</feature>
<feature type="transmembrane region" description="Helical" evidence="2">
    <location>
        <begin position="2502"/>
        <end position="2524"/>
    </location>
</feature>
<gene>
    <name evidence="3" type="ORF">SPHA_34307</name>
</gene>
<feature type="compositionally biased region" description="Low complexity" evidence="1">
    <location>
        <begin position="300"/>
        <end position="316"/>
    </location>
</feature>
<dbReference type="EMBL" id="CAHIKZ030001451">
    <property type="protein sequence ID" value="CAE1264634.1"/>
    <property type="molecule type" value="Genomic_DNA"/>
</dbReference>
<feature type="transmembrane region" description="Helical" evidence="2">
    <location>
        <begin position="2402"/>
        <end position="2426"/>
    </location>
</feature>
<feature type="transmembrane region" description="Helical" evidence="2">
    <location>
        <begin position="2306"/>
        <end position="2326"/>
    </location>
</feature>
<evidence type="ECO:0000313" key="4">
    <source>
        <dbReference type="Proteomes" id="UP000597762"/>
    </source>
</evidence>
<accession>A0A812CG87</accession>
<name>A0A812CG87_ACAPH</name>
<reference evidence="3" key="1">
    <citation type="submission" date="2021-01" db="EMBL/GenBank/DDBJ databases">
        <authorList>
            <person name="Li R."/>
            <person name="Bekaert M."/>
        </authorList>
    </citation>
    <scope>NUCLEOTIDE SEQUENCE</scope>
    <source>
        <strain evidence="3">Farmed</strain>
    </source>
</reference>